<keyword evidence="6 8" id="KW-0472">Membrane</keyword>
<dbReference type="AlphaFoldDB" id="A0A516KLC1"/>
<evidence type="ECO:0000256" key="3">
    <source>
        <dbReference type="ARBA" id="ARBA00022475"/>
    </source>
</evidence>
<evidence type="ECO:0000256" key="6">
    <source>
        <dbReference type="ARBA" id="ARBA00023136"/>
    </source>
</evidence>
<feature type="transmembrane region" description="Helical" evidence="8">
    <location>
        <begin position="199"/>
        <end position="218"/>
    </location>
</feature>
<feature type="transmembrane region" description="Helical" evidence="8">
    <location>
        <begin position="158"/>
        <end position="178"/>
    </location>
</feature>
<keyword evidence="4 8" id="KW-0812">Transmembrane</keyword>
<dbReference type="KEGG" id="aqt:FN924_13300"/>
<evidence type="ECO:0000256" key="1">
    <source>
        <dbReference type="ARBA" id="ARBA00004651"/>
    </source>
</evidence>
<keyword evidence="3" id="KW-1003">Cell membrane</keyword>
<evidence type="ECO:0000256" key="4">
    <source>
        <dbReference type="ARBA" id="ARBA00022692"/>
    </source>
</evidence>
<dbReference type="PROSITE" id="PS50850">
    <property type="entry name" value="MFS"/>
    <property type="match status" value="1"/>
</dbReference>
<feature type="transmembrane region" description="Helical" evidence="8">
    <location>
        <begin position="7"/>
        <end position="30"/>
    </location>
</feature>
<feature type="region of interest" description="Disordered" evidence="7">
    <location>
        <begin position="393"/>
        <end position="416"/>
    </location>
</feature>
<keyword evidence="2" id="KW-0813">Transport</keyword>
<dbReference type="PANTHER" id="PTHR23517">
    <property type="entry name" value="RESISTANCE PROTEIN MDTM, PUTATIVE-RELATED-RELATED"/>
    <property type="match status" value="1"/>
</dbReference>
<comment type="subcellular location">
    <subcellularLocation>
        <location evidence="1">Cell membrane</location>
        <topology evidence="1">Multi-pass membrane protein</topology>
    </subcellularLocation>
</comment>
<dbReference type="InterPro" id="IPR036259">
    <property type="entry name" value="MFS_trans_sf"/>
</dbReference>
<feature type="transmembrane region" description="Helical" evidence="8">
    <location>
        <begin position="70"/>
        <end position="86"/>
    </location>
</feature>
<evidence type="ECO:0000256" key="7">
    <source>
        <dbReference type="SAM" id="MobiDB-lite"/>
    </source>
</evidence>
<feature type="transmembrane region" description="Helical" evidence="8">
    <location>
        <begin position="294"/>
        <end position="312"/>
    </location>
</feature>
<evidence type="ECO:0000256" key="2">
    <source>
        <dbReference type="ARBA" id="ARBA00022448"/>
    </source>
</evidence>
<dbReference type="Gene3D" id="1.20.1250.20">
    <property type="entry name" value="MFS general substrate transporter like domains"/>
    <property type="match status" value="1"/>
</dbReference>
<protein>
    <submittedName>
        <fullName evidence="10">MFS transporter</fullName>
    </submittedName>
</protein>
<dbReference type="PROSITE" id="PS00216">
    <property type="entry name" value="SUGAR_TRANSPORT_1"/>
    <property type="match status" value="1"/>
</dbReference>
<evidence type="ECO:0000256" key="8">
    <source>
        <dbReference type="SAM" id="Phobius"/>
    </source>
</evidence>
<dbReference type="PANTHER" id="PTHR23517:SF2">
    <property type="entry name" value="MULTIDRUG RESISTANCE PROTEIN MDTH"/>
    <property type="match status" value="1"/>
</dbReference>
<feature type="domain" description="Major facilitator superfamily (MFS) profile" evidence="9">
    <location>
        <begin position="4"/>
        <end position="381"/>
    </location>
</feature>
<keyword evidence="11" id="KW-1185">Reference proteome</keyword>
<dbReference type="InterPro" id="IPR020846">
    <property type="entry name" value="MFS_dom"/>
</dbReference>
<evidence type="ECO:0000256" key="5">
    <source>
        <dbReference type="ARBA" id="ARBA00022989"/>
    </source>
</evidence>
<keyword evidence="5 8" id="KW-1133">Transmembrane helix</keyword>
<dbReference type="SUPFAM" id="SSF103473">
    <property type="entry name" value="MFS general substrate transporter"/>
    <property type="match status" value="1"/>
</dbReference>
<sequence>MEKPMIILLLGVLLTHLGTYLVIPILPILLSESIGLNVTTVGISLATYAISFQFGSLTGGFLADRLGRRMIITVGALVAAIGFVGIGFSTSFLFIVVSIAITGYGNGLNAPSTKAGIAAMASEDNQTTAFSFRGIVANVGMGASGLIIFFFIIGTPPFLFFIASGIYVVLAIISWLALPAKCGDAPCPPIPTGAYKRVFRYKPFVVFGIVSIFIWALYGQLALALPIQATNILEEPNNVALVWTVKSVTVIVFQSWITKHFISRIHPFVALAIGLLLLGVGLGSLYWAQSFIGLVWSGTIFVVGEMLLLPTMDSTISQLSKEGLIGLFFALANVLSGLGESIGNLLGGRVLELGSEATYLPWLVYSLIALCLSLVVLSLIKWKPLQAALQKAAKQQDRPKKAPRVNPGPGDHLTHPFHKWEEDVLFRRRQET</sequence>
<feature type="transmembrane region" description="Helical" evidence="8">
    <location>
        <begin position="42"/>
        <end position="63"/>
    </location>
</feature>
<dbReference type="InterPro" id="IPR011701">
    <property type="entry name" value="MFS"/>
</dbReference>
<gene>
    <name evidence="10" type="ORF">FN924_13300</name>
</gene>
<name>A0A516KLC1_9BACI</name>
<feature type="transmembrane region" description="Helical" evidence="8">
    <location>
        <begin position="359"/>
        <end position="380"/>
    </location>
</feature>
<feature type="transmembrane region" description="Helical" evidence="8">
    <location>
        <begin position="238"/>
        <end position="256"/>
    </location>
</feature>
<organism evidence="10 11">
    <name type="scientific">Radiobacillus deserti</name>
    <dbReference type="NCBI Taxonomy" id="2594883"/>
    <lineage>
        <taxon>Bacteria</taxon>
        <taxon>Bacillati</taxon>
        <taxon>Bacillota</taxon>
        <taxon>Bacilli</taxon>
        <taxon>Bacillales</taxon>
        <taxon>Bacillaceae</taxon>
        <taxon>Radiobacillus</taxon>
    </lineage>
</organism>
<dbReference type="GO" id="GO:0022857">
    <property type="term" value="F:transmembrane transporter activity"/>
    <property type="evidence" value="ECO:0007669"/>
    <property type="project" value="InterPro"/>
</dbReference>
<dbReference type="Pfam" id="PF07690">
    <property type="entry name" value="MFS_1"/>
    <property type="match status" value="1"/>
</dbReference>
<dbReference type="GO" id="GO:0005886">
    <property type="term" value="C:plasma membrane"/>
    <property type="evidence" value="ECO:0007669"/>
    <property type="project" value="UniProtKB-SubCell"/>
</dbReference>
<proteinExistence type="predicted"/>
<feature type="transmembrane region" description="Helical" evidence="8">
    <location>
        <begin position="324"/>
        <end position="347"/>
    </location>
</feature>
<reference evidence="10 11" key="1">
    <citation type="submission" date="2019-07" db="EMBL/GenBank/DDBJ databases">
        <authorList>
            <person name="Li J."/>
        </authorList>
    </citation>
    <scope>NUCLEOTIDE SEQUENCE [LARGE SCALE GENOMIC DNA]</scope>
    <source>
        <strain evidence="10 11">TKL69</strain>
    </source>
</reference>
<feature type="transmembrane region" description="Helical" evidence="8">
    <location>
        <begin position="130"/>
        <end position="152"/>
    </location>
</feature>
<evidence type="ECO:0000259" key="9">
    <source>
        <dbReference type="PROSITE" id="PS50850"/>
    </source>
</evidence>
<dbReference type="InterPro" id="IPR050171">
    <property type="entry name" value="MFS_Transporters"/>
</dbReference>
<feature type="transmembrane region" description="Helical" evidence="8">
    <location>
        <begin position="268"/>
        <end position="288"/>
    </location>
</feature>
<evidence type="ECO:0000313" key="11">
    <source>
        <dbReference type="Proteomes" id="UP000315215"/>
    </source>
</evidence>
<accession>A0A516KLC1</accession>
<dbReference type="EMBL" id="CP041666">
    <property type="protein sequence ID" value="QDP42193.1"/>
    <property type="molecule type" value="Genomic_DNA"/>
</dbReference>
<dbReference type="OrthoDB" id="8952229at2"/>
<dbReference type="InterPro" id="IPR005829">
    <property type="entry name" value="Sugar_transporter_CS"/>
</dbReference>
<dbReference type="Proteomes" id="UP000315215">
    <property type="component" value="Chromosome"/>
</dbReference>
<evidence type="ECO:0000313" key="10">
    <source>
        <dbReference type="EMBL" id="QDP42193.1"/>
    </source>
</evidence>